<feature type="non-terminal residue" evidence="1">
    <location>
        <position position="165"/>
    </location>
</feature>
<dbReference type="AlphaFoldDB" id="A0A2K3MIM7"/>
<keyword evidence="1" id="KW-0804">Transcription</keyword>
<accession>A0A2K3MIM7</accession>
<evidence type="ECO:0000313" key="1">
    <source>
        <dbReference type="EMBL" id="PNX90647.1"/>
    </source>
</evidence>
<dbReference type="Proteomes" id="UP000236291">
    <property type="component" value="Unassembled WGS sequence"/>
</dbReference>
<keyword evidence="1" id="KW-0240">DNA-directed RNA polymerase</keyword>
<dbReference type="PANTHER" id="PTHR36617:SF5">
    <property type="entry name" value="OS05G0421675 PROTEIN"/>
    <property type="match status" value="1"/>
</dbReference>
<reference evidence="1 2" key="2">
    <citation type="journal article" date="2017" name="Front. Plant Sci.">
        <title>Gene Classification and Mining of Molecular Markers Useful in Red Clover (Trifolium pratense) Breeding.</title>
        <authorList>
            <person name="Istvanek J."/>
            <person name="Dluhosova J."/>
            <person name="Dluhos P."/>
            <person name="Patkova L."/>
            <person name="Nedelnik J."/>
            <person name="Repkova J."/>
        </authorList>
    </citation>
    <scope>NUCLEOTIDE SEQUENCE [LARGE SCALE GENOMIC DNA]</scope>
    <source>
        <strain evidence="2">cv. Tatra</strain>
        <tissue evidence="1">Young leaves</tissue>
    </source>
</reference>
<name>A0A2K3MIM7_TRIPR</name>
<protein>
    <submittedName>
        <fullName evidence="1">DNA-directed RNA polymerase</fullName>
    </submittedName>
</protein>
<dbReference type="PANTHER" id="PTHR36617">
    <property type="entry name" value="PROTEIN, PUTATIVE-RELATED"/>
    <property type="match status" value="1"/>
</dbReference>
<reference evidence="1 2" key="1">
    <citation type="journal article" date="2014" name="Am. J. Bot.">
        <title>Genome assembly and annotation for red clover (Trifolium pratense; Fabaceae).</title>
        <authorList>
            <person name="Istvanek J."/>
            <person name="Jaros M."/>
            <person name="Krenek A."/>
            <person name="Repkova J."/>
        </authorList>
    </citation>
    <scope>NUCLEOTIDE SEQUENCE [LARGE SCALE GENOMIC DNA]</scope>
    <source>
        <strain evidence="2">cv. Tatra</strain>
        <tissue evidence="1">Young leaves</tissue>
    </source>
</reference>
<dbReference type="EMBL" id="ASHM01063516">
    <property type="protein sequence ID" value="PNX90647.1"/>
    <property type="molecule type" value="Genomic_DNA"/>
</dbReference>
<gene>
    <name evidence="1" type="ORF">L195_g046772</name>
</gene>
<evidence type="ECO:0000313" key="2">
    <source>
        <dbReference type="Proteomes" id="UP000236291"/>
    </source>
</evidence>
<organism evidence="1 2">
    <name type="scientific">Trifolium pratense</name>
    <name type="common">Red clover</name>
    <dbReference type="NCBI Taxonomy" id="57577"/>
    <lineage>
        <taxon>Eukaryota</taxon>
        <taxon>Viridiplantae</taxon>
        <taxon>Streptophyta</taxon>
        <taxon>Embryophyta</taxon>
        <taxon>Tracheophyta</taxon>
        <taxon>Spermatophyta</taxon>
        <taxon>Magnoliopsida</taxon>
        <taxon>eudicotyledons</taxon>
        <taxon>Gunneridae</taxon>
        <taxon>Pentapetalae</taxon>
        <taxon>rosids</taxon>
        <taxon>fabids</taxon>
        <taxon>Fabales</taxon>
        <taxon>Fabaceae</taxon>
        <taxon>Papilionoideae</taxon>
        <taxon>50 kb inversion clade</taxon>
        <taxon>NPAAA clade</taxon>
        <taxon>Hologalegina</taxon>
        <taxon>IRL clade</taxon>
        <taxon>Trifolieae</taxon>
        <taxon>Trifolium</taxon>
    </lineage>
</organism>
<sequence>MLVDSGGLWFRVLAARYGVERGRLRDGGRRGSLWWREIVRIREGDGEQGGRWFGEHVRFGRLFELASNKSCTVAEMFALGWGADGEAWEWRRQLRAWEEELLGESPDISCFGFYGCCGESHMAPTGSDEGFYPCVAVIARQVVYESESGYSTGFIFYSSLVCFWM</sequence>
<dbReference type="GO" id="GO:0000428">
    <property type="term" value="C:DNA-directed RNA polymerase complex"/>
    <property type="evidence" value="ECO:0007669"/>
    <property type="project" value="UniProtKB-KW"/>
</dbReference>
<proteinExistence type="predicted"/>
<comment type="caution">
    <text evidence="1">The sequence shown here is derived from an EMBL/GenBank/DDBJ whole genome shotgun (WGS) entry which is preliminary data.</text>
</comment>